<proteinExistence type="predicted"/>
<keyword evidence="4" id="KW-0472">Membrane</keyword>
<evidence type="ECO:0000256" key="2">
    <source>
        <dbReference type="ARBA" id="ARBA00022597"/>
    </source>
</evidence>
<dbReference type="PANTHER" id="PTHR30009:SF20">
    <property type="entry name" value="PTS SYSTEM GLUCOSE-SPECIFIC EIICB COMPONENT-RELATED"/>
    <property type="match status" value="1"/>
</dbReference>
<evidence type="ECO:0000313" key="6">
    <source>
        <dbReference type="Proteomes" id="UP000261032"/>
    </source>
</evidence>
<evidence type="ECO:0000256" key="1">
    <source>
        <dbReference type="ARBA" id="ARBA00022448"/>
    </source>
</evidence>
<keyword evidence="4" id="KW-0812">Transmembrane</keyword>
<accession>A0A3E3EG34</accession>
<evidence type="ECO:0000313" key="5">
    <source>
        <dbReference type="EMBL" id="RGD86612.1"/>
    </source>
</evidence>
<sequence length="90" mass="10426">MQGNAKTNWLLIIPVGIIYFLLYYSSFKYLILKYNLKTLGRSNNGKLLLQQDEKNFDVLTASKVIDGFNQQFYYIVKGLGGKNNFKYLDS</sequence>
<dbReference type="PANTHER" id="PTHR30009">
    <property type="entry name" value="CYTOCHROME C-TYPE SYNTHESIS PROTEIN AND PTS TRANSMEMBRANE COMPONENT"/>
    <property type="match status" value="1"/>
</dbReference>
<evidence type="ECO:0000256" key="4">
    <source>
        <dbReference type="SAM" id="Phobius"/>
    </source>
</evidence>
<protein>
    <submittedName>
        <fullName evidence="5">PTS glucose transporter subunit IIBC</fullName>
    </submittedName>
</protein>
<dbReference type="AlphaFoldDB" id="A0A3E3EG34"/>
<feature type="transmembrane region" description="Helical" evidence="4">
    <location>
        <begin position="12"/>
        <end position="31"/>
    </location>
</feature>
<keyword evidence="2 5" id="KW-0762">Sugar transport</keyword>
<dbReference type="EMBL" id="QUSL01000004">
    <property type="protein sequence ID" value="RGD86612.1"/>
    <property type="molecule type" value="Genomic_DNA"/>
</dbReference>
<gene>
    <name evidence="5" type="ORF">DXB93_03640</name>
</gene>
<name>A0A3E3EG34_9FIRM</name>
<comment type="caution">
    <text evidence="5">The sequence shown here is derived from an EMBL/GenBank/DDBJ whole genome shotgun (WGS) entry which is preliminary data.</text>
</comment>
<organism evidence="5 6">
    <name type="scientific">Thomasclavelia ramosa</name>
    <dbReference type="NCBI Taxonomy" id="1547"/>
    <lineage>
        <taxon>Bacteria</taxon>
        <taxon>Bacillati</taxon>
        <taxon>Bacillota</taxon>
        <taxon>Erysipelotrichia</taxon>
        <taxon>Erysipelotrichales</taxon>
        <taxon>Coprobacillaceae</taxon>
        <taxon>Thomasclavelia</taxon>
    </lineage>
</organism>
<dbReference type="Proteomes" id="UP000261032">
    <property type="component" value="Unassembled WGS sequence"/>
</dbReference>
<keyword evidence="1" id="KW-0813">Transport</keyword>
<dbReference type="GO" id="GO:0009401">
    <property type="term" value="P:phosphoenolpyruvate-dependent sugar phosphotransferase system"/>
    <property type="evidence" value="ECO:0007669"/>
    <property type="project" value="UniProtKB-KW"/>
</dbReference>
<dbReference type="GO" id="GO:0090563">
    <property type="term" value="F:protein-phosphocysteine-sugar phosphotransferase activity"/>
    <property type="evidence" value="ECO:0007669"/>
    <property type="project" value="TreeGrafter"/>
</dbReference>
<dbReference type="GO" id="GO:0005886">
    <property type="term" value="C:plasma membrane"/>
    <property type="evidence" value="ECO:0007669"/>
    <property type="project" value="TreeGrafter"/>
</dbReference>
<keyword evidence="3" id="KW-0598">Phosphotransferase system</keyword>
<evidence type="ECO:0000256" key="3">
    <source>
        <dbReference type="ARBA" id="ARBA00022683"/>
    </source>
</evidence>
<reference evidence="5 6" key="1">
    <citation type="submission" date="2018-08" db="EMBL/GenBank/DDBJ databases">
        <title>A genome reference for cultivated species of the human gut microbiota.</title>
        <authorList>
            <person name="Zou Y."/>
            <person name="Xue W."/>
            <person name="Luo G."/>
        </authorList>
    </citation>
    <scope>NUCLEOTIDE SEQUENCE [LARGE SCALE GENOMIC DNA]</scope>
    <source>
        <strain evidence="5 6">OM06-4</strain>
    </source>
</reference>
<keyword evidence="4" id="KW-1133">Transmembrane helix</keyword>
<dbReference type="InterPro" id="IPR050429">
    <property type="entry name" value="PTS_Glucose_EIICBA"/>
</dbReference>